<evidence type="ECO:0000259" key="9">
    <source>
        <dbReference type="Pfam" id="PF01571"/>
    </source>
</evidence>
<dbReference type="Proteomes" id="UP000679779">
    <property type="component" value="Unassembled WGS sequence"/>
</dbReference>
<dbReference type="Pfam" id="PF01571">
    <property type="entry name" value="GCV_T"/>
    <property type="match status" value="1"/>
</dbReference>
<dbReference type="Gene3D" id="3.30.70.1400">
    <property type="entry name" value="Aminomethyltransferase beta-barrel domains"/>
    <property type="match status" value="1"/>
</dbReference>
<dbReference type="PANTHER" id="PTHR43757:SF2">
    <property type="entry name" value="AMINOMETHYLTRANSFERASE, MITOCHONDRIAL"/>
    <property type="match status" value="1"/>
</dbReference>
<keyword evidence="3 7" id="KW-0032">Aminotransferase</keyword>
<dbReference type="Gene3D" id="3.30.1360.120">
    <property type="entry name" value="Probable tRNA modification gtpase trme, domain 1"/>
    <property type="match status" value="1"/>
</dbReference>
<dbReference type="NCBIfam" id="TIGR00528">
    <property type="entry name" value="gcvT"/>
    <property type="match status" value="1"/>
</dbReference>
<dbReference type="InterPro" id="IPR013977">
    <property type="entry name" value="GcvT_C"/>
</dbReference>
<evidence type="ECO:0000256" key="1">
    <source>
        <dbReference type="ARBA" id="ARBA00008609"/>
    </source>
</evidence>
<organism evidence="11 12">
    <name type="scientific">Paenibacillus albilobatus</name>
    <dbReference type="NCBI Taxonomy" id="2716884"/>
    <lineage>
        <taxon>Bacteria</taxon>
        <taxon>Bacillati</taxon>
        <taxon>Bacillota</taxon>
        <taxon>Bacilli</taxon>
        <taxon>Bacillales</taxon>
        <taxon>Paenibacillaceae</taxon>
        <taxon>Paenibacillus</taxon>
    </lineage>
</organism>
<evidence type="ECO:0000256" key="7">
    <source>
        <dbReference type="HAMAP-Rule" id="MF_00259"/>
    </source>
</evidence>
<dbReference type="InterPro" id="IPR027266">
    <property type="entry name" value="TrmE/GcvT-like"/>
</dbReference>
<keyword evidence="4 7" id="KW-0808">Transferase</keyword>
<dbReference type="FunFam" id="2.40.30.110:FF:000003">
    <property type="entry name" value="Aminomethyltransferase"/>
    <property type="match status" value="1"/>
</dbReference>
<feature type="domain" description="GCVT N-terminal" evidence="9">
    <location>
        <begin position="18"/>
        <end position="266"/>
    </location>
</feature>
<evidence type="ECO:0000256" key="2">
    <source>
        <dbReference type="ARBA" id="ARBA00012616"/>
    </source>
</evidence>
<sequence length="372" mass="40708">MSELKRTPLYPLYAEIPGVRCIDFGGWELPVQFSGIHKEHEAVREAAGLFDVSHMGEFWVDGPQAESFLQHMTVNDVTVLAPGQAQYSAMCYPDGGVVDDLLVYKLAEASYMLVVNASNIGKDWQWLQEHLTDGVRMTDRSDETALLALQGPKAEEILAPLVDCDLTKLGAFHFLQNVSLFGASVLISRTGYTGEDGFEIYLPAQDAAAVWSGLLERGETFGLLPAGLGARDTLRFEAKLPLYGQELSRDISPLEGGIGFFVKLGKDDFIGKEALQRQKEAGVPRKLVGVEMIDRGIPRSHYAVYSGGEPIGEITTGTQSPTLKRNLGLALIDSRYAAVGTQVEVDVRGKRLKAEVVNVPFYKRARKGADSK</sequence>
<evidence type="ECO:0000256" key="8">
    <source>
        <dbReference type="PIRSR" id="PIRSR006487-1"/>
    </source>
</evidence>
<comment type="similarity">
    <text evidence="1 7">Belongs to the GcvT family.</text>
</comment>
<dbReference type="HAMAP" id="MF_00259">
    <property type="entry name" value="GcvT"/>
    <property type="match status" value="1"/>
</dbReference>
<dbReference type="RefSeq" id="WP_160043487.1">
    <property type="nucleotide sequence ID" value="NZ_BORQ01000008.1"/>
</dbReference>
<comment type="catalytic activity">
    <reaction evidence="6 7">
        <text>N(6)-[(R)-S(8)-aminomethyldihydrolipoyl]-L-lysyl-[protein] + (6S)-5,6,7,8-tetrahydrofolate = N(6)-[(R)-dihydrolipoyl]-L-lysyl-[protein] + (6R)-5,10-methylene-5,6,7,8-tetrahydrofolate + NH4(+)</text>
        <dbReference type="Rhea" id="RHEA:16945"/>
        <dbReference type="Rhea" id="RHEA-COMP:10475"/>
        <dbReference type="Rhea" id="RHEA-COMP:10492"/>
        <dbReference type="ChEBI" id="CHEBI:15636"/>
        <dbReference type="ChEBI" id="CHEBI:28938"/>
        <dbReference type="ChEBI" id="CHEBI:57453"/>
        <dbReference type="ChEBI" id="CHEBI:83100"/>
        <dbReference type="ChEBI" id="CHEBI:83143"/>
        <dbReference type="EC" id="2.1.2.10"/>
    </reaction>
</comment>
<dbReference type="GO" id="GO:0005960">
    <property type="term" value="C:glycine cleavage complex"/>
    <property type="evidence" value="ECO:0007669"/>
    <property type="project" value="InterPro"/>
</dbReference>
<gene>
    <name evidence="7 11" type="primary">gcvT</name>
    <name evidence="11" type="ORF">J2TS6_51500</name>
</gene>
<dbReference type="InterPro" id="IPR006223">
    <property type="entry name" value="GcvT"/>
</dbReference>
<comment type="caution">
    <text evidence="11">The sequence shown here is derived from an EMBL/GenBank/DDBJ whole genome shotgun (WGS) entry which is preliminary data.</text>
</comment>
<comment type="function">
    <text evidence="7">The glycine cleavage system catalyzes the degradation of glycine.</text>
</comment>
<evidence type="ECO:0000256" key="5">
    <source>
        <dbReference type="ARBA" id="ARBA00031395"/>
    </source>
</evidence>
<evidence type="ECO:0000313" key="12">
    <source>
        <dbReference type="Proteomes" id="UP000679779"/>
    </source>
</evidence>
<dbReference type="Gene3D" id="2.40.30.110">
    <property type="entry name" value="Aminomethyltransferase beta-barrel domains"/>
    <property type="match status" value="1"/>
</dbReference>
<dbReference type="InterPro" id="IPR029043">
    <property type="entry name" value="GcvT/YgfZ_C"/>
</dbReference>
<evidence type="ECO:0000256" key="4">
    <source>
        <dbReference type="ARBA" id="ARBA00022679"/>
    </source>
</evidence>
<dbReference type="InterPro" id="IPR006222">
    <property type="entry name" value="GCVT_N"/>
</dbReference>
<dbReference type="EMBL" id="BORQ01000008">
    <property type="protein sequence ID" value="GIO34009.1"/>
    <property type="molecule type" value="Genomic_DNA"/>
</dbReference>
<dbReference type="FunFam" id="4.10.1250.10:FF:000001">
    <property type="entry name" value="Aminomethyltransferase"/>
    <property type="match status" value="1"/>
</dbReference>
<comment type="subunit">
    <text evidence="7">The glycine cleavage system is composed of four proteins: P, T, L and H.</text>
</comment>
<accession>A0A919XJS5</accession>
<dbReference type="GO" id="GO:0004047">
    <property type="term" value="F:aminomethyltransferase activity"/>
    <property type="evidence" value="ECO:0007669"/>
    <property type="project" value="UniProtKB-UniRule"/>
</dbReference>
<feature type="domain" description="Aminomethyltransferase C-terminal" evidence="10">
    <location>
        <begin position="285"/>
        <end position="363"/>
    </location>
</feature>
<dbReference type="GO" id="GO:0019464">
    <property type="term" value="P:glycine decarboxylation via glycine cleavage system"/>
    <property type="evidence" value="ECO:0007669"/>
    <property type="project" value="UniProtKB-UniRule"/>
</dbReference>
<feature type="binding site" evidence="8">
    <location>
        <position position="199"/>
    </location>
    <ligand>
        <name>substrate</name>
    </ligand>
</feature>
<keyword evidence="12" id="KW-1185">Reference proteome</keyword>
<evidence type="ECO:0000256" key="3">
    <source>
        <dbReference type="ARBA" id="ARBA00022576"/>
    </source>
</evidence>
<dbReference type="InterPro" id="IPR028896">
    <property type="entry name" value="GcvT/YgfZ/DmdA"/>
</dbReference>
<dbReference type="AlphaFoldDB" id="A0A919XJS5"/>
<dbReference type="GO" id="GO:0005829">
    <property type="term" value="C:cytosol"/>
    <property type="evidence" value="ECO:0007669"/>
    <property type="project" value="TreeGrafter"/>
</dbReference>
<dbReference type="EC" id="2.1.2.10" evidence="2 7"/>
<dbReference type="PIRSF" id="PIRSF006487">
    <property type="entry name" value="GcvT"/>
    <property type="match status" value="1"/>
</dbReference>
<protein>
    <recommendedName>
        <fullName evidence="2 7">Aminomethyltransferase</fullName>
        <ecNumber evidence="2 7">2.1.2.10</ecNumber>
    </recommendedName>
    <alternativeName>
        <fullName evidence="5 7">Glycine cleavage system T protein</fullName>
    </alternativeName>
</protein>
<reference evidence="11" key="1">
    <citation type="submission" date="2021-03" db="EMBL/GenBank/DDBJ databases">
        <title>Antimicrobial resistance genes in bacteria isolated from Japanese honey, and their potential for conferring macrolide and lincosamide resistance in the American foulbrood pathogen Paenibacillus larvae.</title>
        <authorList>
            <person name="Okamoto M."/>
            <person name="Kumagai M."/>
            <person name="Kanamori H."/>
            <person name="Takamatsu D."/>
        </authorList>
    </citation>
    <scope>NUCLEOTIDE SEQUENCE</scope>
    <source>
        <strain evidence="11">J2TS6</strain>
    </source>
</reference>
<dbReference type="InterPro" id="IPR022903">
    <property type="entry name" value="GcvT_bac"/>
</dbReference>
<dbReference type="SUPFAM" id="SSF101790">
    <property type="entry name" value="Aminomethyltransferase beta-barrel domain"/>
    <property type="match status" value="1"/>
</dbReference>
<dbReference type="GO" id="GO:0008483">
    <property type="term" value="F:transaminase activity"/>
    <property type="evidence" value="ECO:0007669"/>
    <property type="project" value="UniProtKB-KW"/>
</dbReference>
<dbReference type="NCBIfam" id="NF001567">
    <property type="entry name" value="PRK00389.1"/>
    <property type="match status" value="1"/>
</dbReference>
<evidence type="ECO:0000313" key="11">
    <source>
        <dbReference type="EMBL" id="GIO34009.1"/>
    </source>
</evidence>
<dbReference type="FunFam" id="3.30.70.1400:FF:000001">
    <property type="entry name" value="Aminomethyltransferase"/>
    <property type="match status" value="1"/>
</dbReference>
<dbReference type="Gene3D" id="4.10.1250.10">
    <property type="entry name" value="Aminomethyltransferase fragment"/>
    <property type="match status" value="1"/>
</dbReference>
<name>A0A919XJS5_9BACL</name>
<dbReference type="Pfam" id="PF08669">
    <property type="entry name" value="GCV_T_C"/>
    <property type="match status" value="1"/>
</dbReference>
<evidence type="ECO:0000259" key="10">
    <source>
        <dbReference type="Pfam" id="PF08669"/>
    </source>
</evidence>
<dbReference type="PANTHER" id="PTHR43757">
    <property type="entry name" value="AMINOMETHYLTRANSFERASE"/>
    <property type="match status" value="1"/>
</dbReference>
<dbReference type="SUPFAM" id="SSF103025">
    <property type="entry name" value="Folate-binding domain"/>
    <property type="match status" value="1"/>
</dbReference>
<evidence type="ECO:0000256" key="6">
    <source>
        <dbReference type="ARBA" id="ARBA00047665"/>
    </source>
</evidence>
<proteinExistence type="inferred from homology"/>